<dbReference type="EMBL" id="JBBPBM010000009">
    <property type="protein sequence ID" value="KAK8568848.1"/>
    <property type="molecule type" value="Genomic_DNA"/>
</dbReference>
<keyword evidence="3" id="KW-1185">Reference proteome</keyword>
<evidence type="ECO:0000313" key="3">
    <source>
        <dbReference type="Proteomes" id="UP001472677"/>
    </source>
</evidence>
<dbReference type="Gene3D" id="3.30.420.10">
    <property type="entry name" value="Ribonuclease H-like superfamily/Ribonuclease H"/>
    <property type="match status" value="1"/>
</dbReference>
<dbReference type="PANTHER" id="PTHR33033">
    <property type="entry name" value="POLYNUCLEOTIDYL TRANSFERASE, RIBONUCLEASE H-LIKE SUPERFAMILY PROTEIN-RELATED"/>
    <property type="match status" value="1"/>
</dbReference>
<evidence type="ECO:0000259" key="1">
    <source>
        <dbReference type="Pfam" id="PF13456"/>
    </source>
</evidence>
<accession>A0ABR2F1N4</accession>
<reference evidence="2 3" key="1">
    <citation type="journal article" date="2024" name="G3 (Bethesda)">
        <title>Genome assembly of Hibiscus sabdariffa L. provides insights into metabolisms of medicinal natural products.</title>
        <authorList>
            <person name="Kim T."/>
        </authorList>
    </citation>
    <scope>NUCLEOTIDE SEQUENCE [LARGE SCALE GENOMIC DNA]</scope>
    <source>
        <strain evidence="2">TK-2024</strain>
        <tissue evidence="2">Old leaves</tissue>
    </source>
</reference>
<comment type="caution">
    <text evidence="2">The sequence shown here is derived from an EMBL/GenBank/DDBJ whole genome shotgun (WGS) entry which is preliminary data.</text>
</comment>
<dbReference type="InterPro" id="IPR044730">
    <property type="entry name" value="RNase_H-like_dom_plant"/>
</dbReference>
<protein>
    <recommendedName>
        <fullName evidence="1">RNase H type-1 domain-containing protein</fullName>
    </recommendedName>
</protein>
<dbReference type="InterPro" id="IPR002156">
    <property type="entry name" value="RNaseH_domain"/>
</dbReference>
<dbReference type="PANTHER" id="PTHR33033:SF83">
    <property type="entry name" value="REVERSE TRANSCRIPTASE-LIKE PROTEIN"/>
    <property type="match status" value="1"/>
</dbReference>
<dbReference type="Proteomes" id="UP001472677">
    <property type="component" value="Unassembled WGS sequence"/>
</dbReference>
<dbReference type="Pfam" id="PF13456">
    <property type="entry name" value="RVT_3"/>
    <property type="match status" value="1"/>
</dbReference>
<proteinExistence type="predicted"/>
<sequence>MVSNGVKGGIGGLVRNNLGVCLDKFSLPIGPEPPILTELEIILHGVRFFYSSKRFERYSLIVECNCLVAIDWISNASLCPPTFEPIVRSCRKLVFFNSVVFRHILRYLNLKADALTKEDNG</sequence>
<name>A0ABR2F1N4_9ROSI</name>
<dbReference type="InterPro" id="IPR036397">
    <property type="entry name" value="RNaseH_sf"/>
</dbReference>
<evidence type="ECO:0000313" key="2">
    <source>
        <dbReference type="EMBL" id="KAK8568848.1"/>
    </source>
</evidence>
<feature type="domain" description="RNase H type-1" evidence="1">
    <location>
        <begin position="6"/>
        <end position="117"/>
    </location>
</feature>
<organism evidence="2 3">
    <name type="scientific">Hibiscus sabdariffa</name>
    <name type="common">roselle</name>
    <dbReference type="NCBI Taxonomy" id="183260"/>
    <lineage>
        <taxon>Eukaryota</taxon>
        <taxon>Viridiplantae</taxon>
        <taxon>Streptophyta</taxon>
        <taxon>Embryophyta</taxon>
        <taxon>Tracheophyta</taxon>
        <taxon>Spermatophyta</taxon>
        <taxon>Magnoliopsida</taxon>
        <taxon>eudicotyledons</taxon>
        <taxon>Gunneridae</taxon>
        <taxon>Pentapetalae</taxon>
        <taxon>rosids</taxon>
        <taxon>malvids</taxon>
        <taxon>Malvales</taxon>
        <taxon>Malvaceae</taxon>
        <taxon>Malvoideae</taxon>
        <taxon>Hibiscus</taxon>
    </lineage>
</organism>
<gene>
    <name evidence="2" type="ORF">V6N12_007385</name>
</gene>
<dbReference type="CDD" id="cd06222">
    <property type="entry name" value="RNase_H_like"/>
    <property type="match status" value="1"/>
</dbReference>